<evidence type="ECO:0000259" key="3">
    <source>
        <dbReference type="PROSITE" id="PS50855"/>
    </source>
</evidence>
<evidence type="ECO:0000256" key="2">
    <source>
        <dbReference type="SAM" id="Phobius"/>
    </source>
</evidence>
<dbReference type="PROSITE" id="PS50855">
    <property type="entry name" value="COX1"/>
    <property type="match status" value="1"/>
</dbReference>
<name>A0A433QP10_9FUNG</name>
<dbReference type="InterPro" id="IPR036927">
    <property type="entry name" value="Cyt_c_oxase-like_su1_sf"/>
</dbReference>
<accession>A0A433QP10</accession>
<reference evidence="4 5" key="1">
    <citation type="journal article" date="2018" name="New Phytol.">
        <title>Phylogenomics of Endogonaceae and evolution of mycorrhizas within Mucoromycota.</title>
        <authorList>
            <person name="Chang Y."/>
            <person name="Desiro A."/>
            <person name="Na H."/>
            <person name="Sandor L."/>
            <person name="Lipzen A."/>
            <person name="Clum A."/>
            <person name="Barry K."/>
            <person name="Grigoriev I.V."/>
            <person name="Martin F.M."/>
            <person name="Stajich J.E."/>
            <person name="Smith M.E."/>
            <person name="Bonito G."/>
            <person name="Spatafora J.W."/>
        </authorList>
    </citation>
    <scope>NUCLEOTIDE SEQUENCE [LARGE SCALE GENOMIC DNA]</scope>
    <source>
        <strain evidence="4 5">AD002</strain>
    </source>
</reference>
<feature type="domain" description="Cytochrome oxidase subunit I profile" evidence="3">
    <location>
        <begin position="1"/>
        <end position="67"/>
    </location>
</feature>
<dbReference type="GO" id="GO:0015990">
    <property type="term" value="P:electron transport coupled proton transport"/>
    <property type="evidence" value="ECO:0007669"/>
    <property type="project" value="TreeGrafter"/>
</dbReference>
<evidence type="ECO:0000256" key="1">
    <source>
        <dbReference type="SAM" id="MobiDB-lite"/>
    </source>
</evidence>
<dbReference type="InterPro" id="IPR023616">
    <property type="entry name" value="Cyt_c_oxase-like_su1_dom"/>
</dbReference>
<keyword evidence="2" id="KW-0472">Membrane</keyword>
<keyword evidence="5" id="KW-1185">Reference proteome</keyword>
<dbReference type="GO" id="GO:0005739">
    <property type="term" value="C:mitochondrion"/>
    <property type="evidence" value="ECO:0007669"/>
    <property type="project" value="UniProtKB-ARBA"/>
</dbReference>
<dbReference type="PANTHER" id="PTHR10422:SF18">
    <property type="entry name" value="CYTOCHROME C OXIDASE SUBUNIT 1"/>
    <property type="match status" value="1"/>
</dbReference>
<dbReference type="Gene3D" id="1.20.210.10">
    <property type="entry name" value="Cytochrome c oxidase-like, subunit I domain"/>
    <property type="match status" value="1"/>
</dbReference>
<organism evidence="4 5">
    <name type="scientific">Jimgerdemannia flammicorona</name>
    <dbReference type="NCBI Taxonomy" id="994334"/>
    <lineage>
        <taxon>Eukaryota</taxon>
        <taxon>Fungi</taxon>
        <taxon>Fungi incertae sedis</taxon>
        <taxon>Mucoromycota</taxon>
        <taxon>Mucoromycotina</taxon>
        <taxon>Endogonomycetes</taxon>
        <taxon>Endogonales</taxon>
        <taxon>Endogonaceae</taxon>
        <taxon>Jimgerdemannia</taxon>
    </lineage>
</organism>
<dbReference type="GO" id="GO:0016020">
    <property type="term" value="C:membrane"/>
    <property type="evidence" value="ECO:0007669"/>
    <property type="project" value="InterPro"/>
</dbReference>
<dbReference type="GO" id="GO:0006123">
    <property type="term" value="P:mitochondrial electron transport, cytochrome c to oxygen"/>
    <property type="evidence" value="ECO:0007669"/>
    <property type="project" value="TreeGrafter"/>
</dbReference>
<comment type="caution">
    <text evidence="4">The sequence shown here is derived from an EMBL/GenBank/DDBJ whole genome shotgun (WGS) entry which is preliminary data.</text>
</comment>
<evidence type="ECO:0000313" key="5">
    <source>
        <dbReference type="Proteomes" id="UP000274822"/>
    </source>
</evidence>
<dbReference type="AlphaFoldDB" id="A0A433QP10"/>
<dbReference type="EMBL" id="RBNJ01002869">
    <property type="protein sequence ID" value="RUS31523.1"/>
    <property type="molecule type" value="Genomic_DNA"/>
</dbReference>
<dbReference type="GO" id="GO:0004129">
    <property type="term" value="F:cytochrome-c oxidase activity"/>
    <property type="evidence" value="ECO:0007669"/>
    <property type="project" value="InterPro"/>
</dbReference>
<feature type="transmembrane region" description="Helical" evidence="2">
    <location>
        <begin position="31"/>
        <end position="59"/>
    </location>
</feature>
<dbReference type="PANTHER" id="PTHR10422">
    <property type="entry name" value="CYTOCHROME C OXIDASE SUBUNIT 1"/>
    <property type="match status" value="1"/>
</dbReference>
<feature type="region of interest" description="Disordered" evidence="1">
    <location>
        <begin position="78"/>
        <end position="98"/>
    </location>
</feature>
<keyword evidence="2" id="KW-0812">Transmembrane</keyword>
<gene>
    <name evidence="4" type="ORF">BC938DRAFT_477643</name>
</gene>
<dbReference type="GO" id="GO:0020037">
    <property type="term" value="F:heme binding"/>
    <property type="evidence" value="ECO:0007669"/>
    <property type="project" value="InterPro"/>
</dbReference>
<keyword evidence="2" id="KW-1133">Transmembrane helix</keyword>
<proteinExistence type="predicted"/>
<evidence type="ECO:0000313" key="4">
    <source>
        <dbReference type="EMBL" id="RUS31523.1"/>
    </source>
</evidence>
<sequence length="336" mass="37589">MVGTAFSMLIRLELAAPGVQYLQGDHQLYNVIVTAHAFIMIFFLVMPGLLSGYGVLILLKKMELRPRGGAAVKLRLTATRTKEPSSSGPEPAKGGTAPVHTTHLFEDPLNSRDQIRDITKDQVGVYVWTNRSPLTTVLQLEQYYIGLLNPAYNILRVAGSSVGNPISEENKQKMREERGSRVFIYNATGTQLLFTFLSRTHLCSVLHIDIITLKAFLNTGEVYINNFLFFDDLIEGVNNSNTLSLDEFVAYFSSKYAAFKDQQGGFSPRARSILATHISVPSLSFSKSSMQAMGRHFNVDHSTIRRLVKSGKVFRDCWKFSVKLIFHPTAKRAVFT</sequence>
<dbReference type="InterPro" id="IPR000883">
    <property type="entry name" value="Cyt_C_Oxase_1"/>
</dbReference>
<dbReference type="Proteomes" id="UP000274822">
    <property type="component" value="Unassembled WGS sequence"/>
</dbReference>
<dbReference type="SUPFAM" id="SSF81442">
    <property type="entry name" value="Cytochrome c oxidase subunit I-like"/>
    <property type="match status" value="1"/>
</dbReference>
<protein>
    <recommendedName>
        <fullName evidence="3">Cytochrome oxidase subunit I profile domain-containing protein</fullName>
    </recommendedName>
</protein>